<dbReference type="Proteomes" id="UP001317870">
    <property type="component" value="Chromosome"/>
</dbReference>
<proteinExistence type="predicted"/>
<dbReference type="EMBL" id="AP026978">
    <property type="protein sequence ID" value="BDT97445.1"/>
    <property type="molecule type" value="Genomic_DNA"/>
</dbReference>
<name>A0ABM8CRI7_9NOCA</name>
<sequence length="102" mass="11454">MQDYGDVSTPAPGPVFDVIAVLNGVVDLHSYPRRNLVLSSPPRIEFRALGDNRTTIFEPVVHLLNGIELLESQGWELVSVIERSVDSSDRRECCVMAFMRRP</sequence>
<reference evidence="1 2" key="1">
    <citation type="submission" date="2022-11" db="EMBL/GenBank/DDBJ databases">
        <title>Genome Sequencing of Nocardia sp. ON39_IFM12276 and assembly.</title>
        <authorList>
            <person name="Shimojima M."/>
            <person name="Toyokawa M."/>
            <person name="Uesaka K."/>
        </authorList>
    </citation>
    <scope>NUCLEOTIDE SEQUENCE [LARGE SCALE GENOMIC DNA]</scope>
    <source>
        <strain evidence="1 2">IFM 12276</strain>
    </source>
</reference>
<accession>A0ABM8CRI7</accession>
<organism evidence="1 2">
    <name type="scientific">Nocardia sputorum</name>
    <dbReference type="NCBI Taxonomy" id="2984338"/>
    <lineage>
        <taxon>Bacteria</taxon>
        <taxon>Bacillati</taxon>
        <taxon>Actinomycetota</taxon>
        <taxon>Actinomycetes</taxon>
        <taxon>Mycobacteriales</taxon>
        <taxon>Nocardiaceae</taxon>
        <taxon>Nocardia</taxon>
    </lineage>
</organism>
<keyword evidence="2" id="KW-1185">Reference proteome</keyword>
<evidence type="ECO:0000313" key="2">
    <source>
        <dbReference type="Proteomes" id="UP001317870"/>
    </source>
</evidence>
<evidence type="ECO:0000313" key="1">
    <source>
        <dbReference type="EMBL" id="BDT97445.1"/>
    </source>
</evidence>
<protein>
    <submittedName>
        <fullName evidence="1">Uncharacterized protein</fullName>
    </submittedName>
</protein>
<gene>
    <name evidence="1" type="ORF">IFM12276_04740</name>
</gene>